<evidence type="ECO:0008006" key="3">
    <source>
        <dbReference type="Google" id="ProtNLM"/>
    </source>
</evidence>
<organism evidence="1 2">
    <name type="scientific">Cinchona calisaya</name>
    <dbReference type="NCBI Taxonomy" id="153742"/>
    <lineage>
        <taxon>Eukaryota</taxon>
        <taxon>Viridiplantae</taxon>
        <taxon>Streptophyta</taxon>
        <taxon>Embryophyta</taxon>
        <taxon>Tracheophyta</taxon>
        <taxon>Spermatophyta</taxon>
        <taxon>Magnoliopsida</taxon>
        <taxon>eudicotyledons</taxon>
        <taxon>Gunneridae</taxon>
        <taxon>Pentapetalae</taxon>
        <taxon>asterids</taxon>
        <taxon>lamiids</taxon>
        <taxon>Gentianales</taxon>
        <taxon>Rubiaceae</taxon>
        <taxon>Cinchonoideae</taxon>
        <taxon>Cinchoneae</taxon>
        <taxon>Cinchona</taxon>
    </lineage>
</organism>
<dbReference type="Proteomes" id="UP001630127">
    <property type="component" value="Unassembled WGS sequence"/>
</dbReference>
<name>A0ABD2ZB68_9GENT</name>
<sequence>MAIFEGTSKVPITIFVYSSSLLINFKEANVPTQLQAIDVNNLNDDNGTLSPLFENFIVCCDGAMDLIKGHYGTVVAMFNKHGSFVSGLFMRYFGYVNVELVEAVAARDAALFFNSLFFRIISWLEIQDL</sequence>
<accession>A0ABD2ZB68</accession>
<evidence type="ECO:0000313" key="2">
    <source>
        <dbReference type="Proteomes" id="UP001630127"/>
    </source>
</evidence>
<protein>
    <recommendedName>
        <fullName evidence="3">RNase H type-1 domain-containing protein</fullName>
    </recommendedName>
</protein>
<gene>
    <name evidence="1" type="ORF">ACH5RR_023634</name>
</gene>
<evidence type="ECO:0000313" key="1">
    <source>
        <dbReference type="EMBL" id="KAL3516732.1"/>
    </source>
</evidence>
<dbReference type="EMBL" id="JBJUIK010000010">
    <property type="protein sequence ID" value="KAL3516732.1"/>
    <property type="molecule type" value="Genomic_DNA"/>
</dbReference>
<proteinExistence type="predicted"/>
<comment type="caution">
    <text evidence="1">The sequence shown here is derived from an EMBL/GenBank/DDBJ whole genome shotgun (WGS) entry which is preliminary data.</text>
</comment>
<keyword evidence="2" id="KW-1185">Reference proteome</keyword>
<reference evidence="1 2" key="1">
    <citation type="submission" date="2024-11" db="EMBL/GenBank/DDBJ databases">
        <title>A near-complete genome assembly of Cinchona calisaya.</title>
        <authorList>
            <person name="Lian D.C."/>
            <person name="Zhao X.W."/>
            <person name="Wei L."/>
        </authorList>
    </citation>
    <scope>NUCLEOTIDE SEQUENCE [LARGE SCALE GENOMIC DNA]</scope>
    <source>
        <tissue evidence="1">Nenye</tissue>
    </source>
</reference>
<dbReference type="AlphaFoldDB" id="A0ABD2ZB68"/>